<protein>
    <submittedName>
        <fullName evidence="3">FHA domain-containing protein</fullName>
    </submittedName>
</protein>
<dbReference type="SMART" id="SM00240">
    <property type="entry name" value="FHA"/>
    <property type="match status" value="1"/>
</dbReference>
<feature type="domain" description="FHA" evidence="2">
    <location>
        <begin position="231"/>
        <end position="287"/>
    </location>
</feature>
<dbReference type="SUPFAM" id="SSF49879">
    <property type="entry name" value="SMAD/FHA domain"/>
    <property type="match status" value="1"/>
</dbReference>
<accession>A0ABZ2UQ40</accession>
<name>A0ABZ2UQ40_9CYAN</name>
<dbReference type="InterPro" id="IPR000253">
    <property type="entry name" value="FHA_dom"/>
</dbReference>
<reference evidence="3 4" key="1">
    <citation type="submission" date="2024-04" db="EMBL/GenBank/DDBJ databases">
        <title>Okeanomitos corallinicola gen. &amp; sp. nov. (Nostocales, Cyanobacteria), a new toxic marine heterocyst-forming cyanobacterium from a coral reef.</title>
        <authorList>
            <person name="Li H."/>
            <person name="Li R."/>
            <person name="Kang J."/>
            <person name="Hii K.S."/>
            <person name="Mohamed H.F."/>
            <person name="Xu X."/>
            <person name="Luo Z."/>
        </authorList>
    </citation>
    <scope>NUCLEOTIDE SEQUENCE [LARGE SCALE GENOMIC DNA]</scope>
    <source>
        <strain evidence="3 4">TIOX110</strain>
    </source>
</reference>
<feature type="compositionally biased region" description="Pro residues" evidence="1">
    <location>
        <begin position="118"/>
        <end position="191"/>
    </location>
</feature>
<sequence>MIVCPNCNHPNPDGAVQCEACYTPLPATTSCPSCGATVQADAAFCGQCGYNLHSHAAPASVEPTVVAETITANAPVEVPPLVAPDPMLELLQSDPLGVAAPATPAAASNLPPTVVSPAPQPIQTPPPPVPTPAPEAVAPPPPPVPIPAPEAVTPPPPPVPTPAPEAVTPPPPPVPTPAPEAVTPPPPPVPTPVSEAEPVGASRTQLQQVVARLFHVQSNQEIELPQNLSVIHIGKPNDRIPPDIDVAGFSNSEIVSRVHADIRIEGGSHYIEDVGSSNGTYINNLPLLPGNRHRLRPGDRISLGKGDLVTFLFQLS</sequence>
<dbReference type="Proteomes" id="UP001483337">
    <property type="component" value="Chromosome"/>
</dbReference>
<dbReference type="PROSITE" id="PS50006">
    <property type="entry name" value="FHA_DOMAIN"/>
    <property type="match status" value="1"/>
</dbReference>
<dbReference type="Gene3D" id="2.60.200.20">
    <property type="match status" value="1"/>
</dbReference>
<dbReference type="Pfam" id="PF00498">
    <property type="entry name" value="FHA"/>
    <property type="match status" value="1"/>
</dbReference>
<dbReference type="PRINTS" id="PR01217">
    <property type="entry name" value="PRICHEXTENSN"/>
</dbReference>
<evidence type="ECO:0000256" key="1">
    <source>
        <dbReference type="SAM" id="MobiDB-lite"/>
    </source>
</evidence>
<dbReference type="EMBL" id="CP150886">
    <property type="protein sequence ID" value="WZB87404.1"/>
    <property type="molecule type" value="Genomic_DNA"/>
</dbReference>
<dbReference type="InterPro" id="IPR008984">
    <property type="entry name" value="SMAD_FHA_dom_sf"/>
</dbReference>
<dbReference type="CDD" id="cd00060">
    <property type="entry name" value="FHA"/>
    <property type="match status" value="1"/>
</dbReference>
<dbReference type="RefSeq" id="WP_353930317.1">
    <property type="nucleotide sequence ID" value="NZ_CP150886.1"/>
</dbReference>
<evidence type="ECO:0000259" key="2">
    <source>
        <dbReference type="PROSITE" id="PS50006"/>
    </source>
</evidence>
<gene>
    <name evidence="3" type="ORF">WJM97_18810</name>
</gene>
<dbReference type="InterPro" id="IPR025874">
    <property type="entry name" value="DZR"/>
</dbReference>
<keyword evidence="4" id="KW-1185">Reference proteome</keyword>
<dbReference type="Pfam" id="PF12773">
    <property type="entry name" value="DZR"/>
    <property type="match status" value="1"/>
</dbReference>
<feature type="region of interest" description="Disordered" evidence="1">
    <location>
        <begin position="109"/>
        <end position="196"/>
    </location>
</feature>
<organism evidence="3 4">
    <name type="scientific">Okeanomitos corallinicola TIOX110</name>
    <dbReference type="NCBI Taxonomy" id="3133117"/>
    <lineage>
        <taxon>Bacteria</taxon>
        <taxon>Bacillati</taxon>
        <taxon>Cyanobacteriota</taxon>
        <taxon>Cyanophyceae</taxon>
        <taxon>Nostocales</taxon>
        <taxon>Aphanizomenonaceae</taxon>
        <taxon>Okeanomitos</taxon>
    </lineage>
</organism>
<evidence type="ECO:0000313" key="4">
    <source>
        <dbReference type="Proteomes" id="UP001483337"/>
    </source>
</evidence>
<evidence type="ECO:0000313" key="3">
    <source>
        <dbReference type="EMBL" id="WZB87404.1"/>
    </source>
</evidence>
<proteinExistence type="predicted"/>